<keyword evidence="4 6" id="KW-0560">Oxidoreductase</keyword>
<dbReference type="SUPFAM" id="SSF56176">
    <property type="entry name" value="FAD-binding/transporter-associated domain-like"/>
    <property type="match status" value="1"/>
</dbReference>
<organism evidence="6 7">
    <name type="scientific">Neisseria elongata</name>
    <dbReference type="NCBI Taxonomy" id="495"/>
    <lineage>
        <taxon>Bacteria</taxon>
        <taxon>Pseudomonadati</taxon>
        <taxon>Pseudomonadota</taxon>
        <taxon>Betaproteobacteria</taxon>
        <taxon>Neisseriales</taxon>
        <taxon>Neisseriaceae</taxon>
        <taxon>Neisseria</taxon>
    </lineage>
</organism>
<dbReference type="InterPro" id="IPR004113">
    <property type="entry name" value="FAD-bd_oxidored_4_C"/>
</dbReference>
<dbReference type="RefSeq" id="WP_070452702.1">
    <property type="nucleotide sequence ID" value="NZ_CP031252.1"/>
</dbReference>
<evidence type="ECO:0000256" key="2">
    <source>
        <dbReference type="ARBA" id="ARBA00022630"/>
    </source>
</evidence>
<name>A0A378TWM5_NEIEL</name>
<evidence type="ECO:0000313" key="7">
    <source>
        <dbReference type="Proteomes" id="UP000254927"/>
    </source>
</evidence>
<dbReference type="GO" id="GO:0071949">
    <property type="term" value="F:FAD binding"/>
    <property type="evidence" value="ECO:0007669"/>
    <property type="project" value="InterPro"/>
</dbReference>
<comment type="cofactor">
    <cofactor evidence="1">
        <name>FAD</name>
        <dbReference type="ChEBI" id="CHEBI:57692"/>
    </cofactor>
</comment>
<dbReference type="GO" id="GO:0016491">
    <property type="term" value="F:oxidoreductase activity"/>
    <property type="evidence" value="ECO:0007669"/>
    <property type="project" value="UniProtKB-KW"/>
</dbReference>
<dbReference type="InterPro" id="IPR051914">
    <property type="entry name" value="FAD-linked_OxidoTrans_Type4"/>
</dbReference>
<dbReference type="InterPro" id="IPR016166">
    <property type="entry name" value="FAD-bd_PCMH"/>
</dbReference>
<reference evidence="6 7" key="1">
    <citation type="submission" date="2018-06" db="EMBL/GenBank/DDBJ databases">
        <authorList>
            <consortium name="Pathogen Informatics"/>
            <person name="Doyle S."/>
        </authorList>
    </citation>
    <scope>NUCLEOTIDE SEQUENCE [LARGE SCALE GENOMIC DNA]</scope>
    <source>
        <strain evidence="6 7">NCTC10660</strain>
    </source>
</reference>
<dbReference type="Gene3D" id="3.30.70.2740">
    <property type="match status" value="1"/>
</dbReference>
<dbReference type="EMBL" id="UGQW01000002">
    <property type="protein sequence ID" value="STZ67395.1"/>
    <property type="molecule type" value="Genomic_DNA"/>
</dbReference>
<dbReference type="InterPro" id="IPR006094">
    <property type="entry name" value="Oxid_FAD_bind_N"/>
</dbReference>
<gene>
    <name evidence="6" type="ORF">NCTC10660_00872</name>
</gene>
<evidence type="ECO:0000256" key="3">
    <source>
        <dbReference type="ARBA" id="ARBA00022827"/>
    </source>
</evidence>
<dbReference type="AlphaFoldDB" id="A0A378TWM5"/>
<proteinExistence type="predicted"/>
<dbReference type="PANTHER" id="PTHR42934">
    <property type="entry name" value="GLYCOLATE OXIDASE SUBUNIT GLCD"/>
    <property type="match status" value="1"/>
</dbReference>
<sequence length="496" mass="53017">MQEPAPQTVLNVEQRAMLQEILRGALGGLTLLTAENELKAYECDALTVFTRPPLAVALPETEAQVQAVLQTCSKLGIPVTVRGAGTGLTGSGTATPDGLLLAMARFNRILKIDPQARTATVEPGVRNQAVSDAAAPYGLFYAPDPSSQLACTIGGNIAQNAGGLHCLKYGLTTHNVLKIRAVLMDGSIIELGGEAYDAPGLDLLPLFIGSEGMFAAVTEVVLKLLPKPQTAQVIQASFADMGKAGRAVADIIAEGIIPAGLEMMDGASTRAVDDYLHAGFDREAEALLLCESDGMAEEVEAEIGKIRHILNRAGATGLKVSRNEIERTAIWAGRKSVFPAAARLAPDSYCMDGTIPRRKIGEMLDFTDGLSKKYRLQCINVFHAGDGNMHPLILFDNQAGEWPRAEAFGAEILRRCVQLGGTITGEHGVGLEKIDGMCAQFGEGERAAFWGIKAAFDPEMLLNRDKKLPLKTRCAEYARTFDGGSIAAKFPDLEYF</sequence>
<evidence type="ECO:0000313" key="6">
    <source>
        <dbReference type="EMBL" id="STZ67395.1"/>
    </source>
</evidence>
<protein>
    <submittedName>
        <fullName evidence="6">Oxidoreductase, putative</fullName>
        <ecNumber evidence="6">1.-.-.-</ecNumber>
    </submittedName>
</protein>
<dbReference type="InterPro" id="IPR016169">
    <property type="entry name" value="FAD-bd_PCMH_sub2"/>
</dbReference>
<dbReference type="InterPro" id="IPR016171">
    <property type="entry name" value="Vanillyl_alc_oxidase_C-sub2"/>
</dbReference>
<dbReference type="Gene3D" id="1.10.45.10">
    <property type="entry name" value="Vanillyl-alcohol Oxidase, Chain A, domain 4"/>
    <property type="match status" value="1"/>
</dbReference>
<keyword evidence="2" id="KW-0285">Flavoprotein</keyword>
<evidence type="ECO:0000259" key="5">
    <source>
        <dbReference type="PROSITE" id="PS51387"/>
    </source>
</evidence>
<dbReference type="Proteomes" id="UP000254927">
    <property type="component" value="Unassembled WGS sequence"/>
</dbReference>
<dbReference type="InterPro" id="IPR036318">
    <property type="entry name" value="FAD-bd_PCMH-like_sf"/>
</dbReference>
<dbReference type="SUPFAM" id="SSF55103">
    <property type="entry name" value="FAD-linked oxidases, C-terminal domain"/>
    <property type="match status" value="1"/>
</dbReference>
<keyword evidence="3" id="KW-0274">FAD</keyword>
<dbReference type="EC" id="1.-.-.-" evidence="6"/>
<feature type="domain" description="FAD-binding PCMH-type" evidence="5">
    <location>
        <begin position="49"/>
        <end position="227"/>
    </location>
</feature>
<dbReference type="Pfam" id="PF02913">
    <property type="entry name" value="FAD-oxidase_C"/>
    <property type="match status" value="1"/>
</dbReference>
<evidence type="ECO:0000256" key="4">
    <source>
        <dbReference type="ARBA" id="ARBA00023002"/>
    </source>
</evidence>
<dbReference type="GeneID" id="93351870"/>
<dbReference type="PANTHER" id="PTHR42934:SF1">
    <property type="entry name" value="GLYCOLATE OXIDASE SUBUNIT GLCD"/>
    <property type="match status" value="1"/>
</dbReference>
<dbReference type="Pfam" id="PF01565">
    <property type="entry name" value="FAD_binding_4"/>
    <property type="match status" value="1"/>
</dbReference>
<accession>A0A378TWM5</accession>
<dbReference type="InterPro" id="IPR016164">
    <property type="entry name" value="FAD-linked_Oxase-like_C"/>
</dbReference>
<dbReference type="PROSITE" id="PS51387">
    <property type="entry name" value="FAD_PCMH"/>
    <property type="match status" value="1"/>
</dbReference>
<dbReference type="Gene3D" id="3.30.465.10">
    <property type="match status" value="1"/>
</dbReference>
<evidence type="ECO:0000256" key="1">
    <source>
        <dbReference type="ARBA" id="ARBA00001974"/>
    </source>
</evidence>